<organism evidence="1 2">
    <name type="scientific">Parapedobacter indicus</name>
    <dbReference type="NCBI Taxonomy" id="1477437"/>
    <lineage>
        <taxon>Bacteria</taxon>
        <taxon>Pseudomonadati</taxon>
        <taxon>Bacteroidota</taxon>
        <taxon>Sphingobacteriia</taxon>
        <taxon>Sphingobacteriales</taxon>
        <taxon>Sphingobacteriaceae</taxon>
        <taxon>Parapedobacter</taxon>
    </lineage>
</organism>
<dbReference type="OrthoDB" id="8246703at2"/>
<dbReference type="Proteomes" id="UP000198670">
    <property type="component" value="Unassembled WGS sequence"/>
</dbReference>
<dbReference type="Gene3D" id="2.40.30.100">
    <property type="entry name" value="AF2212/PG0164-like"/>
    <property type="match status" value="1"/>
</dbReference>
<evidence type="ECO:0000313" key="1">
    <source>
        <dbReference type="EMBL" id="SFJ92804.1"/>
    </source>
</evidence>
<dbReference type="Pfam" id="PF08922">
    <property type="entry name" value="DUF1905"/>
    <property type="match status" value="1"/>
</dbReference>
<dbReference type="STRING" id="1477437.SAMN05444682_11652"/>
<accession>A0A1I3VBG1</accession>
<dbReference type="AlphaFoldDB" id="A0A1I3VBG1"/>
<protein>
    <recommendedName>
        <fullName evidence="3">DUF1905 domain-containing protein</fullName>
    </recommendedName>
</protein>
<name>A0A1I3VBG1_9SPHI</name>
<evidence type="ECO:0000313" key="2">
    <source>
        <dbReference type="Proteomes" id="UP000198670"/>
    </source>
</evidence>
<dbReference type="SUPFAM" id="SSF141694">
    <property type="entry name" value="AF2212/PG0164-like"/>
    <property type="match status" value="1"/>
</dbReference>
<reference evidence="1 2" key="1">
    <citation type="submission" date="2016-10" db="EMBL/GenBank/DDBJ databases">
        <authorList>
            <person name="de Groot N.N."/>
        </authorList>
    </citation>
    <scope>NUCLEOTIDE SEQUENCE [LARGE SCALE GENOMIC DNA]</scope>
    <source>
        <strain evidence="1 2">RK1</strain>
    </source>
</reference>
<dbReference type="RefSeq" id="WP_090632349.1">
    <property type="nucleotide sequence ID" value="NZ_FOQO01000016.1"/>
</dbReference>
<gene>
    <name evidence="1" type="ORF">SAMN05444682_11652</name>
</gene>
<evidence type="ECO:0008006" key="3">
    <source>
        <dbReference type="Google" id="ProtNLM"/>
    </source>
</evidence>
<dbReference type="InterPro" id="IPR015018">
    <property type="entry name" value="DUF1905"/>
</dbReference>
<keyword evidence="2" id="KW-1185">Reference proteome</keyword>
<sequence length="101" mass="11252">MNPNYSLARFTAILQKSTEKRGWTYVIWPESASFFGTRARVKVRASAEGEVFEGSFMPLGDGNHKLPLKGNFLELIEKEVGDQVSISILERLDTGPTCDIS</sequence>
<dbReference type="InterPro" id="IPR037079">
    <property type="entry name" value="AF2212/PG0164-like_sf"/>
</dbReference>
<dbReference type="EMBL" id="FOQO01000016">
    <property type="protein sequence ID" value="SFJ92804.1"/>
    <property type="molecule type" value="Genomic_DNA"/>
</dbReference>
<proteinExistence type="predicted"/>